<evidence type="ECO:0000313" key="1">
    <source>
        <dbReference type="EMBL" id="ASO18090.1"/>
    </source>
</evidence>
<dbReference type="AlphaFoldDB" id="A0A221VX08"/>
<protein>
    <submittedName>
        <fullName evidence="1">Uncharacterized protein</fullName>
    </submittedName>
</protein>
<gene>
    <name evidence="1" type="ORF">AHOG_02130</name>
</gene>
<organism evidence="1 2">
    <name type="scientific">Actinoalloteichus hoggarensis</name>
    <dbReference type="NCBI Taxonomy" id="1470176"/>
    <lineage>
        <taxon>Bacteria</taxon>
        <taxon>Bacillati</taxon>
        <taxon>Actinomycetota</taxon>
        <taxon>Actinomycetes</taxon>
        <taxon>Pseudonocardiales</taxon>
        <taxon>Pseudonocardiaceae</taxon>
        <taxon>Actinoalloteichus</taxon>
    </lineage>
</organism>
<keyword evidence="2" id="KW-1185">Reference proteome</keyword>
<sequence length="150" mass="16847">MRAVIERHTARPGWQGRVRSRSRALMGTAEWRALESAGPSVCPVLADVAEELCRLRNRLLRRLRDVVRQALRERPEVVRRAVTSLAERYADHQLGNPREVALALRVIGVYLCVVGARLGGCRCLRPMVREATPEVVKTRLDEALPEPPAP</sequence>
<dbReference type="KEGG" id="ahg:AHOG_02130"/>
<evidence type="ECO:0000313" key="2">
    <source>
        <dbReference type="Proteomes" id="UP000204221"/>
    </source>
</evidence>
<reference evidence="1 2" key="1">
    <citation type="submission" date="2017-07" db="EMBL/GenBank/DDBJ databases">
        <title>Complete genome sequence of Actinoalloteichus hoggarensis DSM 45943, type strain of Actinoalloteichus hoggarensis.</title>
        <authorList>
            <person name="Ruckert C."/>
            <person name="Nouioui I."/>
            <person name="Willmese J."/>
            <person name="van Wezel G."/>
            <person name="Klenk H.-P."/>
            <person name="Kalinowski J."/>
            <person name="Zotchev S.B."/>
        </authorList>
    </citation>
    <scope>NUCLEOTIDE SEQUENCE [LARGE SCALE GENOMIC DNA]</scope>
    <source>
        <strain evidence="1 2">DSM 45943</strain>
    </source>
</reference>
<name>A0A221VX08_9PSEU</name>
<dbReference type="EMBL" id="CP022521">
    <property type="protein sequence ID" value="ASO18090.1"/>
    <property type="molecule type" value="Genomic_DNA"/>
</dbReference>
<proteinExistence type="predicted"/>
<dbReference type="Proteomes" id="UP000204221">
    <property type="component" value="Chromosome"/>
</dbReference>
<accession>A0A221VX08</accession>